<evidence type="ECO:0000313" key="1">
    <source>
        <dbReference type="EMBL" id="MCP2727592.1"/>
    </source>
</evidence>
<dbReference type="EMBL" id="JAMZMM010000020">
    <property type="protein sequence ID" value="MCP2727592.1"/>
    <property type="molecule type" value="Genomic_DNA"/>
</dbReference>
<proteinExistence type="predicted"/>
<comment type="caution">
    <text evidence="1">The sequence shown here is derived from an EMBL/GenBank/DDBJ whole genome shotgun (WGS) entry which is preliminary data.</text>
</comment>
<evidence type="ECO:0000313" key="2">
    <source>
        <dbReference type="Proteomes" id="UP001204953"/>
    </source>
</evidence>
<gene>
    <name evidence="1" type="ORF">NJ959_03765</name>
</gene>
<name>A0AAE3KQP5_9CYAN</name>
<dbReference type="RefSeq" id="WP_254010404.1">
    <property type="nucleotide sequence ID" value="NZ_JAMZMM010000020.1"/>
</dbReference>
<protein>
    <submittedName>
        <fullName evidence="1">Uncharacterized protein</fullName>
    </submittedName>
</protein>
<accession>A0AAE3KQP5</accession>
<reference evidence="1" key="1">
    <citation type="submission" date="2022-06" db="EMBL/GenBank/DDBJ databases">
        <title>New cyanobacteria of genus Symplocastrum in benthos of Lake Baikal.</title>
        <authorList>
            <person name="Sorokovikova E."/>
            <person name="Tikhonova I."/>
            <person name="Krasnopeev A."/>
            <person name="Evseev P."/>
            <person name="Gladkikh A."/>
            <person name="Belykh O."/>
        </authorList>
    </citation>
    <scope>NUCLEOTIDE SEQUENCE</scope>
    <source>
        <strain evidence="1">BBK-W-15</strain>
    </source>
</reference>
<organism evidence="1 2">
    <name type="scientific">Limnofasciculus baicalensis BBK-W-15</name>
    <dbReference type="NCBI Taxonomy" id="2699891"/>
    <lineage>
        <taxon>Bacteria</taxon>
        <taxon>Bacillati</taxon>
        <taxon>Cyanobacteriota</taxon>
        <taxon>Cyanophyceae</taxon>
        <taxon>Coleofasciculales</taxon>
        <taxon>Coleofasciculaceae</taxon>
        <taxon>Limnofasciculus</taxon>
        <taxon>Limnofasciculus baicalensis</taxon>
    </lineage>
</organism>
<dbReference type="AlphaFoldDB" id="A0AAE3KQP5"/>
<keyword evidence="2" id="KW-1185">Reference proteome</keyword>
<sequence length="197" mass="21878">MAYSEFTFDDLKTKFHLNIVEVSGLLHGEPIAPSDWLNETLRRNIPLAGAINTEKARSEFLIAPVLRELKEIHPHISLFSGTEFNVDQAKGLNGVCDFLISRSSEQLRIEAPVTVLVEAKKENLNGATPQCISEMLAAQIFNQNKGSPIQSLYGIVTTGSVWRFIRLEDNTVTIDLNEVYLTPIDRLLGLLTATLKG</sequence>
<dbReference type="Proteomes" id="UP001204953">
    <property type="component" value="Unassembled WGS sequence"/>
</dbReference>